<dbReference type="GO" id="GO:0005829">
    <property type="term" value="C:cytosol"/>
    <property type="evidence" value="ECO:0007669"/>
    <property type="project" value="TreeGrafter"/>
</dbReference>
<dbReference type="Pfam" id="PF01648">
    <property type="entry name" value="ACPS"/>
    <property type="match status" value="1"/>
</dbReference>
<gene>
    <name evidence="4" type="ORF">HNQ77_000735</name>
</gene>
<dbReference type="PANTHER" id="PTHR12215">
    <property type="entry name" value="PHOSPHOPANTETHEINE TRANSFERASE"/>
    <property type="match status" value="1"/>
</dbReference>
<dbReference type="EMBL" id="JACHEK010000001">
    <property type="protein sequence ID" value="MBB6142797.1"/>
    <property type="molecule type" value="Genomic_DNA"/>
</dbReference>
<dbReference type="AlphaFoldDB" id="A0A841JQG7"/>
<dbReference type="InterPro" id="IPR037143">
    <property type="entry name" value="4-PPantetheinyl_Trfase_dom_sf"/>
</dbReference>
<evidence type="ECO:0000256" key="2">
    <source>
        <dbReference type="ARBA" id="ARBA00022679"/>
    </source>
</evidence>
<keyword evidence="2 4" id="KW-0808">Transferase</keyword>
<sequence length="259" mass="29375">MISRDTVPGLFPSPAAPTLKVQEVHLWALPSGTKEIADYTSLLSSMEMDRAKRFRFSDLSQRFVLDHGRLRLLLGAYLEIDPRSLVFAENEQGKPRVSWPDCRLRFNMSHTRGLTMIAVCLDAELGIDVEELRVIEERDAIAASHFSPLESQTLQAQPEEERDAAFLRCWTRKEAYIKARGEGLSLPLDQFAVTLAAHDHPALLHCAWDEREPQRWRIEHLQPTAAHVGALTIGQGDWSFLHFTWPAGNQPQQAFGDRL</sequence>
<protein>
    <submittedName>
        <fullName evidence="4">4'-phosphopantetheinyl transferase</fullName>
        <ecNumber evidence="4">2.7.8.-</ecNumber>
    </submittedName>
</protein>
<organism evidence="4 5">
    <name type="scientific">Silvibacterium bohemicum</name>
    <dbReference type="NCBI Taxonomy" id="1577686"/>
    <lineage>
        <taxon>Bacteria</taxon>
        <taxon>Pseudomonadati</taxon>
        <taxon>Acidobacteriota</taxon>
        <taxon>Terriglobia</taxon>
        <taxon>Terriglobales</taxon>
        <taxon>Acidobacteriaceae</taxon>
        <taxon>Silvibacterium</taxon>
    </lineage>
</organism>
<keyword evidence="5" id="KW-1185">Reference proteome</keyword>
<dbReference type="InterPro" id="IPR050559">
    <property type="entry name" value="P-Pant_transferase_sf"/>
</dbReference>
<evidence type="ECO:0000256" key="1">
    <source>
        <dbReference type="ARBA" id="ARBA00010990"/>
    </source>
</evidence>
<evidence type="ECO:0000313" key="5">
    <source>
        <dbReference type="Proteomes" id="UP000538666"/>
    </source>
</evidence>
<accession>A0A841JQG7</accession>
<dbReference type="InterPro" id="IPR008278">
    <property type="entry name" value="4-PPantetheinyl_Trfase_dom"/>
</dbReference>
<comment type="caution">
    <text evidence="4">The sequence shown here is derived from an EMBL/GenBank/DDBJ whole genome shotgun (WGS) entry which is preliminary data.</text>
</comment>
<evidence type="ECO:0000313" key="4">
    <source>
        <dbReference type="EMBL" id="MBB6142797.1"/>
    </source>
</evidence>
<dbReference type="GO" id="GO:0019878">
    <property type="term" value="P:lysine biosynthetic process via aminoadipic acid"/>
    <property type="evidence" value="ECO:0007669"/>
    <property type="project" value="TreeGrafter"/>
</dbReference>
<dbReference type="Proteomes" id="UP000538666">
    <property type="component" value="Unassembled WGS sequence"/>
</dbReference>
<comment type="similarity">
    <text evidence="1">Belongs to the P-Pant transferase superfamily. Gsp/Sfp/HetI/AcpT family.</text>
</comment>
<dbReference type="RefSeq" id="WP_050057979.1">
    <property type="nucleotide sequence ID" value="NZ_JACHEK010000001.1"/>
</dbReference>
<reference evidence="4 5" key="1">
    <citation type="submission" date="2020-08" db="EMBL/GenBank/DDBJ databases">
        <title>Genomic Encyclopedia of Type Strains, Phase IV (KMG-IV): sequencing the most valuable type-strain genomes for metagenomic binning, comparative biology and taxonomic classification.</title>
        <authorList>
            <person name="Goeker M."/>
        </authorList>
    </citation>
    <scope>NUCLEOTIDE SEQUENCE [LARGE SCALE GENOMIC DNA]</scope>
    <source>
        <strain evidence="4 5">DSM 103733</strain>
    </source>
</reference>
<dbReference type="EC" id="2.7.8.-" evidence="4"/>
<dbReference type="PANTHER" id="PTHR12215:SF10">
    <property type="entry name" value="L-AMINOADIPATE-SEMIALDEHYDE DEHYDROGENASE-PHOSPHOPANTETHEINYL TRANSFERASE"/>
    <property type="match status" value="1"/>
</dbReference>
<feature type="domain" description="4'-phosphopantetheinyl transferase" evidence="3">
    <location>
        <begin position="125"/>
        <end position="225"/>
    </location>
</feature>
<proteinExistence type="inferred from homology"/>
<dbReference type="Gene3D" id="3.90.470.20">
    <property type="entry name" value="4'-phosphopantetheinyl transferase domain"/>
    <property type="match status" value="2"/>
</dbReference>
<dbReference type="GO" id="GO:0000287">
    <property type="term" value="F:magnesium ion binding"/>
    <property type="evidence" value="ECO:0007669"/>
    <property type="project" value="InterPro"/>
</dbReference>
<dbReference type="SUPFAM" id="SSF56214">
    <property type="entry name" value="4'-phosphopantetheinyl transferase"/>
    <property type="match status" value="2"/>
</dbReference>
<name>A0A841JQG7_9BACT</name>
<evidence type="ECO:0000259" key="3">
    <source>
        <dbReference type="Pfam" id="PF01648"/>
    </source>
</evidence>
<dbReference type="GO" id="GO:0008897">
    <property type="term" value="F:holo-[acyl-carrier-protein] synthase activity"/>
    <property type="evidence" value="ECO:0007669"/>
    <property type="project" value="InterPro"/>
</dbReference>